<dbReference type="EMBL" id="DF839580">
    <property type="protein sequence ID" value="GAT44139.1"/>
    <property type="molecule type" value="Genomic_DNA"/>
</dbReference>
<dbReference type="Proteomes" id="UP000815677">
    <property type="component" value="Unassembled WGS sequence"/>
</dbReference>
<evidence type="ECO:0000313" key="3">
    <source>
        <dbReference type="EMBL" id="GAT44139.1"/>
    </source>
</evidence>
<name>A0ABQ0L144_MYCCL</name>
<evidence type="ECO:0000313" key="4">
    <source>
        <dbReference type="Proteomes" id="UP000815677"/>
    </source>
</evidence>
<dbReference type="InterPro" id="IPR001810">
    <property type="entry name" value="F-box_dom"/>
</dbReference>
<dbReference type="InterPro" id="IPR032675">
    <property type="entry name" value="LRR_dom_sf"/>
</dbReference>
<feature type="region of interest" description="Disordered" evidence="1">
    <location>
        <begin position="395"/>
        <end position="421"/>
    </location>
</feature>
<reference evidence="3" key="1">
    <citation type="submission" date="2014-09" db="EMBL/GenBank/DDBJ databases">
        <title>Genome sequence of the luminous mushroom Mycena chlorophos for searching fungal bioluminescence genes.</title>
        <authorList>
            <person name="Tanaka Y."/>
            <person name="Kasuga D."/>
            <person name="Oba Y."/>
            <person name="Hase S."/>
            <person name="Sato K."/>
            <person name="Oba Y."/>
            <person name="Sakakibara Y."/>
        </authorList>
    </citation>
    <scope>NUCLEOTIDE SEQUENCE</scope>
</reference>
<dbReference type="PROSITE" id="PS50181">
    <property type="entry name" value="FBOX"/>
    <property type="match status" value="1"/>
</dbReference>
<sequence length="421" mass="47342">MLFHQLPSDVLLHLANLLPNEELLTLACVSSALRHLLLDSSTIWTTIQLDDYYDLSTAKILLKRSKTASLDVVISSPLFDHVTTHLWSLSPERWRSLSLRALSDLEIADFLRHIQHPLPQLSRLQCLAADLEHLRTDAHKPILASASALRSLKIHGCVACLPPLTALTTLHVSRLSSNYHEFRALLEGLPNLETLILESILEPTDRKDTTYPVFEVPSVSRLAVSFIMDHLPSPSMKPLLTSLRLPNLEYLEISKDRGDYGEFTGKEFPKLATLALRDMSPFCSSNFALLRSLQLKVSRLEVYGVSGLDTLLAEGSWPALTTLVCEPAGDDSSSLPSWFSARANTIIMLPKRPEEDDDAVFYAEGLGGLLQPGQLVESTQWSDLDDDEDSFEDDFDLEFELGYHDEDEDYDDYEEDMDEWD</sequence>
<evidence type="ECO:0000256" key="1">
    <source>
        <dbReference type="SAM" id="MobiDB-lite"/>
    </source>
</evidence>
<organism evidence="3 4">
    <name type="scientific">Mycena chlorophos</name>
    <name type="common">Agaric fungus</name>
    <name type="synonym">Agaricus chlorophos</name>
    <dbReference type="NCBI Taxonomy" id="658473"/>
    <lineage>
        <taxon>Eukaryota</taxon>
        <taxon>Fungi</taxon>
        <taxon>Dikarya</taxon>
        <taxon>Basidiomycota</taxon>
        <taxon>Agaricomycotina</taxon>
        <taxon>Agaricomycetes</taxon>
        <taxon>Agaricomycetidae</taxon>
        <taxon>Agaricales</taxon>
        <taxon>Marasmiineae</taxon>
        <taxon>Mycenaceae</taxon>
        <taxon>Mycena</taxon>
    </lineage>
</organism>
<dbReference type="SUPFAM" id="SSF52047">
    <property type="entry name" value="RNI-like"/>
    <property type="match status" value="1"/>
</dbReference>
<dbReference type="InterPro" id="IPR036047">
    <property type="entry name" value="F-box-like_dom_sf"/>
</dbReference>
<proteinExistence type="predicted"/>
<accession>A0ABQ0L144</accession>
<keyword evidence="4" id="KW-1185">Reference proteome</keyword>
<evidence type="ECO:0000259" key="2">
    <source>
        <dbReference type="PROSITE" id="PS50181"/>
    </source>
</evidence>
<dbReference type="Gene3D" id="3.80.10.10">
    <property type="entry name" value="Ribonuclease Inhibitor"/>
    <property type="match status" value="1"/>
</dbReference>
<feature type="domain" description="F-box" evidence="2">
    <location>
        <begin position="1"/>
        <end position="47"/>
    </location>
</feature>
<gene>
    <name evidence="3" type="ORF">MCHLO_01780</name>
</gene>
<dbReference type="Pfam" id="PF12937">
    <property type="entry name" value="F-box-like"/>
    <property type="match status" value="1"/>
</dbReference>
<protein>
    <recommendedName>
        <fullName evidence="2">F-box domain-containing protein</fullName>
    </recommendedName>
</protein>
<dbReference type="SUPFAM" id="SSF81383">
    <property type="entry name" value="F-box domain"/>
    <property type="match status" value="1"/>
</dbReference>